<proteinExistence type="predicted"/>
<evidence type="ECO:0000313" key="2">
    <source>
        <dbReference type="Proteomes" id="UP000324800"/>
    </source>
</evidence>
<evidence type="ECO:0000313" key="1">
    <source>
        <dbReference type="EMBL" id="KAA6394695.1"/>
    </source>
</evidence>
<protein>
    <submittedName>
        <fullName evidence="1">Uncharacterized protein</fullName>
    </submittedName>
</protein>
<sequence length="379" mass="43064">MLASLQTKDTNSPLKANIEIPHQDDLLLSAPHTQGIKSSFSVDQIDSETQRIIPQKISEIYSSSINRVDSEISLISINDLAKLLSEQDGGQQFKDVILPESCDQKILEQTLNRFIFPYNNIDSSSSTSHSSQIAFQTPFTTQIKVQSDAHQTLNQHIQLAARKIKAIWDILCISQVRRARLEGLMTAAFGKSINSESDNPPPPGVFVLGHYKLLLDEIQSFNTLIQKKNDIGRVILVRRCLMDILFSLCDKLLIICNVCKRNAINTSDTKVITRPQNQTPPDTLLAALRVRHTQQQEVRTRVGEYTDIVLKELNEWERIFPFNTCFTFTSDQNERIEITKSEELANSSVDDVKRHIVETEQILEEEAEMQDQLSIQKMK</sequence>
<dbReference type="AlphaFoldDB" id="A0A5J4WK46"/>
<name>A0A5J4WK46_9EUKA</name>
<gene>
    <name evidence="1" type="ORF">EZS28_009780</name>
</gene>
<comment type="caution">
    <text evidence="1">The sequence shown here is derived from an EMBL/GenBank/DDBJ whole genome shotgun (WGS) entry which is preliminary data.</text>
</comment>
<dbReference type="EMBL" id="SNRW01001875">
    <property type="protein sequence ID" value="KAA6394695.1"/>
    <property type="molecule type" value="Genomic_DNA"/>
</dbReference>
<reference evidence="1 2" key="1">
    <citation type="submission" date="2019-03" db="EMBL/GenBank/DDBJ databases">
        <title>Single cell metagenomics reveals metabolic interactions within the superorganism composed of flagellate Streblomastix strix and complex community of Bacteroidetes bacteria on its surface.</title>
        <authorList>
            <person name="Treitli S.C."/>
            <person name="Kolisko M."/>
            <person name="Husnik F."/>
            <person name="Keeling P."/>
            <person name="Hampl V."/>
        </authorList>
    </citation>
    <scope>NUCLEOTIDE SEQUENCE [LARGE SCALE GENOMIC DNA]</scope>
    <source>
        <strain evidence="1">ST1C</strain>
    </source>
</reference>
<organism evidence="1 2">
    <name type="scientific">Streblomastix strix</name>
    <dbReference type="NCBI Taxonomy" id="222440"/>
    <lineage>
        <taxon>Eukaryota</taxon>
        <taxon>Metamonada</taxon>
        <taxon>Preaxostyla</taxon>
        <taxon>Oxymonadida</taxon>
        <taxon>Streblomastigidae</taxon>
        <taxon>Streblomastix</taxon>
    </lineage>
</organism>
<dbReference type="Proteomes" id="UP000324800">
    <property type="component" value="Unassembled WGS sequence"/>
</dbReference>
<accession>A0A5J4WK46</accession>